<feature type="signal peptide" evidence="1">
    <location>
        <begin position="1"/>
        <end position="20"/>
    </location>
</feature>
<dbReference type="PANTHER" id="PTHR34618">
    <property type="entry name" value="SURFACE PROTEIN MAS1, PUTATIVE-RELATED"/>
    <property type="match status" value="1"/>
</dbReference>
<name>A0A8H7IEY8_9AGAM</name>
<dbReference type="AlphaFoldDB" id="A0A8H7IEY8"/>
<comment type="caution">
    <text evidence="2">The sequence shown here is derived from an EMBL/GenBank/DDBJ whole genome shotgun (WGS) entry which is preliminary data.</text>
</comment>
<reference evidence="2" key="1">
    <citation type="submission" date="2020-09" db="EMBL/GenBank/DDBJ databases">
        <title>Comparative genome analyses of four rice-infecting Rhizoctonia solani isolates reveal extensive enrichment of homogalacturonan modification genes.</title>
        <authorList>
            <person name="Lee D.-Y."/>
            <person name="Jeon J."/>
            <person name="Kim K.-T."/>
            <person name="Cheong K."/>
            <person name="Song H."/>
            <person name="Choi G."/>
            <person name="Ko J."/>
            <person name="Opiyo S.O."/>
            <person name="Zuo S."/>
            <person name="Madhav S."/>
            <person name="Lee Y.-H."/>
            <person name="Wang G.-L."/>
        </authorList>
    </citation>
    <scope>NUCLEOTIDE SEQUENCE</scope>
    <source>
        <strain evidence="2">AG1-IA B2</strain>
    </source>
</reference>
<sequence length="264" mass="27226">MFPKLSTALLILTAAASVSAHGALVAVAGSNGVNGQGFGVVDSTPRDGTRRNPFQVCFHTLARWSPNGAYTDISGPPQTDTSIIRDKEIASGDADGGCCVAGLPSAAEDGTVTMTIHQVNGDGAGCIWQELRSDEGGDERAWRELAVEREGTGLCACSSDACVSGALYGSSVNLLTGVGIVERHAPGPNGDACVVRCRNAARAGPFGGCTAVTNAQPAANAKREVTVAEAEEALAEDLERRSVPVNKKRYVRSRVAGGKAGEWI</sequence>
<feature type="chain" id="PRO_5034303584" evidence="1">
    <location>
        <begin position="21"/>
        <end position="264"/>
    </location>
</feature>
<dbReference type="EMBL" id="JACYCF010000011">
    <property type="protein sequence ID" value="KAF8754183.1"/>
    <property type="molecule type" value="Genomic_DNA"/>
</dbReference>
<evidence type="ECO:0000313" key="3">
    <source>
        <dbReference type="Proteomes" id="UP000614334"/>
    </source>
</evidence>
<protein>
    <submittedName>
        <fullName evidence="2">Uncharacterized protein</fullName>
    </submittedName>
</protein>
<dbReference type="InterPro" id="IPR021476">
    <property type="entry name" value="Egh16-like"/>
</dbReference>
<dbReference type="Proteomes" id="UP000614334">
    <property type="component" value="Unassembled WGS sequence"/>
</dbReference>
<dbReference type="Pfam" id="PF11327">
    <property type="entry name" value="Egh16-like"/>
    <property type="match status" value="1"/>
</dbReference>
<proteinExistence type="predicted"/>
<dbReference type="PANTHER" id="PTHR34618:SF1">
    <property type="entry name" value="SECRETED PROTEIN"/>
    <property type="match status" value="1"/>
</dbReference>
<organism evidence="2 3">
    <name type="scientific">Rhizoctonia solani</name>
    <dbReference type="NCBI Taxonomy" id="456999"/>
    <lineage>
        <taxon>Eukaryota</taxon>
        <taxon>Fungi</taxon>
        <taxon>Dikarya</taxon>
        <taxon>Basidiomycota</taxon>
        <taxon>Agaricomycotina</taxon>
        <taxon>Agaricomycetes</taxon>
        <taxon>Cantharellales</taxon>
        <taxon>Ceratobasidiaceae</taxon>
        <taxon>Rhizoctonia</taxon>
    </lineage>
</organism>
<gene>
    <name evidence="2" type="ORF">RHS01_06283</name>
</gene>
<evidence type="ECO:0000256" key="1">
    <source>
        <dbReference type="SAM" id="SignalP"/>
    </source>
</evidence>
<evidence type="ECO:0000313" key="2">
    <source>
        <dbReference type="EMBL" id="KAF8754183.1"/>
    </source>
</evidence>
<keyword evidence="1" id="KW-0732">Signal</keyword>
<accession>A0A8H7IEY8</accession>